<dbReference type="GO" id="GO:0016705">
    <property type="term" value="F:oxidoreductase activity, acting on paired donors, with incorporation or reduction of molecular oxygen"/>
    <property type="evidence" value="ECO:0007669"/>
    <property type="project" value="UniProtKB-UniRule"/>
</dbReference>
<dbReference type="PANTHER" id="PTHR43268">
    <property type="entry name" value="THIOSULFATE SULFURTRANSFERASE/RHODANESE-LIKE DOMAIN-CONTAINING PROTEIN 2"/>
    <property type="match status" value="1"/>
</dbReference>
<dbReference type="CDD" id="cd01518">
    <property type="entry name" value="RHOD_YceA"/>
    <property type="match status" value="1"/>
</dbReference>
<evidence type="ECO:0000313" key="3">
    <source>
        <dbReference type="EMBL" id="MZR30190.1"/>
    </source>
</evidence>
<dbReference type="Gene3D" id="3.40.250.10">
    <property type="entry name" value="Rhodanese-like domain"/>
    <property type="match status" value="1"/>
</dbReference>
<dbReference type="Proteomes" id="UP000476030">
    <property type="component" value="Unassembled WGS sequence"/>
</dbReference>
<dbReference type="Pfam" id="PF17773">
    <property type="entry name" value="UPF0176_N"/>
    <property type="match status" value="1"/>
</dbReference>
<keyword evidence="4" id="KW-1185">Reference proteome</keyword>
<gene>
    <name evidence="1" type="primary">trhO</name>
    <name evidence="3" type="ORF">GQE98_06015</name>
</gene>
<keyword evidence="1" id="KW-0819">tRNA processing</keyword>
<comment type="function">
    <text evidence="1">Catalyzes oxygen-dependent 5-hydroxyuridine (ho5U) modification at position 34 in tRNAs.</text>
</comment>
<dbReference type="PROSITE" id="PS50206">
    <property type="entry name" value="RHODANESE_3"/>
    <property type="match status" value="1"/>
</dbReference>
<sequence>MFVVAALYKFVALLDYEELQGRLLTLCQEKNIQGTLLLAEEGINGTVSGTREAIDALLAFLKADSRFDDLQYKESFNEVQPFYRMKVRLKKEIVTLGAAGLNPRETVGTYIKPKDWDALISDPETLVIDTRNDYEVEVGTFQRAINPETKTFREFKKFVEEKLDPVRDKKVAMFCTGGIRCEKSTSYLLSKGFENVYHLEGGILKYLEEIPKEESSWEGECFVFDQRVTVNHDLEKGSYDQCYACRYPITDEDKTSPLYMEGVSCPRCHDSLSADQKKRFADRQKQITLAKARNEIHIGNK</sequence>
<name>A0A6L8W733_9PROT</name>
<comment type="similarity">
    <text evidence="1">Belongs to the TrhO family.</text>
</comment>
<reference evidence="3 4" key="1">
    <citation type="submission" date="2019-12" db="EMBL/GenBank/DDBJ databases">
        <title>Snethiella sp. nov. sp. isolated from sea sand.</title>
        <authorList>
            <person name="Kim J."/>
            <person name="Jeong S.E."/>
            <person name="Jung H.S."/>
            <person name="Jeon C.O."/>
        </authorList>
    </citation>
    <scope>NUCLEOTIDE SEQUENCE [LARGE SCALE GENOMIC DNA]</scope>
    <source>
        <strain evidence="3 4">DP05</strain>
    </source>
</reference>
<dbReference type="NCBIfam" id="NF001136">
    <property type="entry name" value="PRK00142.1-4"/>
    <property type="match status" value="1"/>
</dbReference>
<dbReference type="SUPFAM" id="SSF52821">
    <property type="entry name" value="Rhodanese/Cell cycle control phosphatase"/>
    <property type="match status" value="1"/>
</dbReference>
<dbReference type="RefSeq" id="WP_161314710.1">
    <property type="nucleotide sequence ID" value="NZ_WTUW01000001.1"/>
</dbReference>
<evidence type="ECO:0000259" key="2">
    <source>
        <dbReference type="PROSITE" id="PS50206"/>
    </source>
</evidence>
<evidence type="ECO:0000313" key="4">
    <source>
        <dbReference type="Proteomes" id="UP000476030"/>
    </source>
</evidence>
<accession>A0A6L8W733</accession>
<comment type="caution">
    <text evidence="3">The sequence shown here is derived from an EMBL/GenBank/DDBJ whole genome shotgun (WGS) entry which is preliminary data.</text>
</comment>
<feature type="domain" description="Rhodanese" evidence="2">
    <location>
        <begin position="121"/>
        <end position="215"/>
    </location>
</feature>
<evidence type="ECO:0000256" key="1">
    <source>
        <dbReference type="HAMAP-Rule" id="MF_00469"/>
    </source>
</evidence>
<dbReference type="GO" id="GO:0016740">
    <property type="term" value="F:transferase activity"/>
    <property type="evidence" value="ECO:0007669"/>
    <property type="project" value="UniProtKB-KW"/>
</dbReference>
<dbReference type="EMBL" id="WTUW01000001">
    <property type="protein sequence ID" value="MZR30190.1"/>
    <property type="molecule type" value="Genomic_DNA"/>
</dbReference>
<keyword evidence="3" id="KW-0808">Transferase</keyword>
<dbReference type="InterPro" id="IPR036873">
    <property type="entry name" value="Rhodanese-like_dom_sf"/>
</dbReference>
<dbReference type="InterPro" id="IPR036280">
    <property type="entry name" value="Multihaem_cyt_sf"/>
</dbReference>
<dbReference type="SUPFAM" id="SSF48695">
    <property type="entry name" value="Multiheme cytochromes"/>
    <property type="match status" value="1"/>
</dbReference>
<dbReference type="HAMAP" id="MF_00469">
    <property type="entry name" value="TrhO"/>
    <property type="match status" value="1"/>
</dbReference>
<dbReference type="InterPro" id="IPR020936">
    <property type="entry name" value="TrhO"/>
</dbReference>
<dbReference type="Gene3D" id="3.30.70.100">
    <property type="match status" value="1"/>
</dbReference>
<dbReference type="SMART" id="SM00450">
    <property type="entry name" value="RHOD"/>
    <property type="match status" value="1"/>
</dbReference>
<keyword evidence="1" id="KW-0560">Oxidoreductase</keyword>
<protein>
    <recommendedName>
        <fullName evidence="1">tRNA uridine(34) hydroxylase</fullName>
        <ecNumber evidence="1">1.14.-.-</ecNumber>
    </recommendedName>
    <alternativeName>
        <fullName evidence="1">tRNA hydroxylation protein O</fullName>
    </alternativeName>
</protein>
<comment type="catalytic activity">
    <reaction evidence="1">
        <text>uridine(34) in tRNA + AH2 + O2 = 5-hydroxyuridine(34) in tRNA + A + H2O</text>
        <dbReference type="Rhea" id="RHEA:64224"/>
        <dbReference type="Rhea" id="RHEA-COMP:11727"/>
        <dbReference type="Rhea" id="RHEA-COMP:13381"/>
        <dbReference type="ChEBI" id="CHEBI:13193"/>
        <dbReference type="ChEBI" id="CHEBI:15377"/>
        <dbReference type="ChEBI" id="CHEBI:15379"/>
        <dbReference type="ChEBI" id="CHEBI:17499"/>
        <dbReference type="ChEBI" id="CHEBI:65315"/>
        <dbReference type="ChEBI" id="CHEBI:136877"/>
    </reaction>
</comment>
<dbReference type="InterPro" id="IPR001763">
    <property type="entry name" value="Rhodanese-like_dom"/>
</dbReference>
<dbReference type="PANTHER" id="PTHR43268:SF3">
    <property type="entry name" value="RHODANESE-LIKE DOMAIN-CONTAINING PROTEIN 7-RELATED"/>
    <property type="match status" value="1"/>
</dbReference>
<proteinExistence type="inferred from homology"/>
<dbReference type="InterPro" id="IPR040503">
    <property type="entry name" value="TRHO_N"/>
</dbReference>
<organism evidence="3 4">
    <name type="scientific">Sneathiella litorea</name>
    <dbReference type="NCBI Taxonomy" id="2606216"/>
    <lineage>
        <taxon>Bacteria</taxon>
        <taxon>Pseudomonadati</taxon>
        <taxon>Pseudomonadota</taxon>
        <taxon>Alphaproteobacteria</taxon>
        <taxon>Sneathiellales</taxon>
        <taxon>Sneathiellaceae</taxon>
        <taxon>Sneathiella</taxon>
    </lineage>
</organism>
<dbReference type="Pfam" id="PF00581">
    <property type="entry name" value="Rhodanese"/>
    <property type="match status" value="1"/>
</dbReference>
<dbReference type="AlphaFoldDB" id="A0A6L8W733"/>
<dbReference type="EC" id="1.14.-.-" evidence="1"/>
<dbReference type="GO" id="GO:0006400">
    <property type="term" value="P:tRNA modification"/>
    <property type="evidence" value="ECO:0007669"/>
    <property type="project" value="UniProtKB-UniRule"/>
</dbReference>